<dbReference type="EMBL" id="JASNQZ010000015">
    <property type="protein sequence ID" value="KAL0946417.1"/>
    <property type="molecule type" value="Genomic_DNA"/>
</dbReference>
<evidence type="ECO:0000313" key="2">
    <source>
        <dbReference type="Proteomes" id="UP001556367"/>
    </source>
</evidence>
<dbReference type="Proteomes" id="UP001556367">
    <property type="component" value="Unassembled WGS sequence"/>
</dbReference>
<name>A0ABR3ISY9_9AGAR</name>
<organism evidence="1 2">
    <name type="scientific">Hohenbuehelia grisea</name>
    <dbReference type="NCBI Taxonomy" id="104357"/>
    <lineage>
        <taxon>Eukaryota</taxon>
        <taxon>Fungi</taxon>
        <taxon>Dikarya</taxon>
        <taxon>Basidiomycota</taxon>
        <taxon>Agaricomycotina</taxon>
        <taxon>Agaricomycetes</taxon>
        <taxon>Agaricomycetidae</taxon>
        <taxon>Agaricales</taxon>
        <taxon>Pleurotineae</taxon>
        <taxon>Pleurotaceae</taxon>
        <taxon>Hohenbuehelia</taxon>
    </lineage>
</organism>
<sequence>MSSTPVDLTLETRSYNLLENTVRLETALNSIRYVSKPSVARDIAALAIRGRRAALKFRASRSLSWVVRLFRYSVCMVRALRCIYSQYRRLVRSPVHHSGRGSYPVLEYYAPGGA</sequence>
<gene>
    <name evidence="1" type="ORF">HGRIS_012641</name>
</gene>
<comment type="caution">
    <text evidence="1">The sequence shown here is derived from an EMBL/GenBank/DDBJ whole genome shotgun (WGS) entry which is preliminary data.</text>
</comment>
<proteinExistence type="predicted"/>
<reference evidence="2" key="1">
    <citation type="submission" date="2024-06" db="EMBL/GenBank/DDBJ databases">
        <title>Multi-omics analyses provide insights into the biosynthesis of the anticancer antibiotic pleurotin in Hohenbuehelia grisea.</title>
        <authorList>
            <person name="Weaver J.A."/>
            <person name="Alberti F."/>
        </authorList>
    </citation>
    <scope>NUCLEOTIDE SEQUENCE [LARGE SCALE GENOMIC DNA]</scope>
    <source>
        <strain evidence="2">T-177</strain>
    </source>
</reference>
<protein>
    <submittedName>
        <fullName evidence="1">Uncharacterized protein</fullName>
    </submittedName>
</protein>
<accession>A0ABR3ISY9</accession>
<keyword evidence="2" id="KW-1185">Reference proteome</keyword>
<evidence type="ECO:0000313" key="1">
    <source>
        <dbReference type="EMBL" id="KAL0946417.1"/>
    </source>
</evidence>